<feature type="coiled-coil region" evidence="1">
    <location>
        <begin position="7"/>
        <end position="34"/>
    </location>
</feature>
<evidence type="ECO:0000313" key="3">
    <source>
        <dbReference type="EMBL" id="ESL11506.1"/>
    </source>
</evidence>
<name>A0A061JBN6_TRYRA</name>
<accession>A0A061JBN6</accession>
<organism evidence="3 4">
    <name type="scientific">Trypanosoma rangeli SC58</name>
    <dbReference type="NCBI Taxonomy" id="429131"/>
    <lineage>
        <taxon>Eukaryota</taxon>
        <taxon>Discoba</taxon>
        <taxon>Euglenozoa</taxon>
        <taxon>Kinetoplastea</taxon>
        <taxon>Metakinetoplastina</taxon>
        <taxon>Trypanosomatida</taxon>
        <taxon>Trypanosomatidae</taxon>
        <taxon>Trypanosoma</taxon>
        <taxon>Herpetosoma</taxon>
    </lineage>
</organism>
<dbReference type="EMBL" id="AUPL01000742">
    <property type="protein sequence ID" value="ESL11506.1"/>
    <property type="molecule type" value="Genomic_DNA"/>
</dbReference>
<proteinExistence type="predicted"/>
<evidence type="ECO:0000256" key="2">
    <source>
        <dbReference type="SAM" id="MobiDB-lite"/>
    </source>
</evidence>
<dbReference type="Proteomes" id="UP000031737">
    <property type="component" value="Unassembled WGS sequence"/>
</dbReference>
<keyword evidence="4" id="KW-1185">Reference proteome</keyword>
<feature type="region of interest" description="Disordered" evidence="2">
    <location>
        <begin position="49"/>
        <end position="75"/>
    </location>
</feature>
<feature type="compositionally biased region" description="Polar residues" evidence="2">
    <location>
        <begin position="409"/>
        <end position="424"/>
    </location>
</feature>
<evidence type="ECO:0000256" key="1">
    <source>
        <dbReference type="SAM" id="Coils"/>
    </source>
</evidence>
<feature type="region of interest" description="Disordered" evidence="2">
    <location>
        <begin position="316"/>
        <end position="346"/>
    </location>
</feature>
<feature type="region of interest" description="Disordered" evidence="2">
    <location>
        <begin position="98"/>
        <end position="171"/>
    </location>
</feature>
<feature type="region of interest" description="Disordered" evidence="2">
    <location>
        <begin position="403"/>
        <end position="424"/>
    </location>
</feature>
<dbReference type="OrthoDB" id="253130at2759"/>
<feature type="region of interest" description="Disordered" evidence="2">
    <location>
        <begin position="364"/>
        <end position="388"/>
    </location>
</feature>
<feature type="compositionally biased region" description="Basic and acidic residues" evidence="2">
    <location>
        <begin position="116"/>
        <end position="144"/>
    </location>
</feature>
<feature type="coiled-coil region" evidence="1">
    <location>
        <begin position="518"/>
        <end position="555"/>
    </location>
</feature>
<dbReference type="VEuPathDB" id="TriTrypDB:TRSC58_00742"/>
<evidence type="ECO:0000313" key="4">
    <source>
        <dbReference type="Proteomes" id="UP000031737"/>
    </source>
</evidence>
<protein>
    <submittedName>
        <fullName evidence="3">Uncharacterized protein</fullName>
    </submittedName>
</protein>
<gene>
    <name evidence="3" type="ORF">TRSC58_00742</name>
</gene>
<sequence>MASSAMEAAFEGRLQKLERQLRRYARAYGAQRELLLQLHTQLQAAETADGAVLNGGETSTATHPERGEGRGVQMPAGVRNLLQEDAFRRRLAQLLRDPLGPPQEAATAAVATPSDTHSEDASDDDSWQRHGEAEDGAPQREVAEAKWCGNRRRDDEDEDCDDADDGGGVSQQLPQLSAAERGAAAVTAEQLTTSLALTASDAAARFLEMMRRLWSAYFAHIHAEVRGALQGLDDAFACFDADPSEDTLVEFLEAHQQLQPLLRRILGMPETADAAAVLPPGNPLEPEGAVVQQLSLCIAEAVSPLLTVALRSGAGPEGAVTRQSLPEKPRGTPTQRQQLHGQSAHTAGAAALPPFHPLRQSRHAWREEGAGSHCGSSSDSDRRGSSGERPVYAYALDVTAREAADYESSPPTLQQQRRQPNGSSQIEVALFSRSISSESCGNPGGMRGYGSVPAAAAAAFPATGEDELGDVALSQDPSTQLRCLRMQEGRLAFALINTAAQRHDQGCEVKCYAMNKRLARVRSEILRTEREVNELRRIEEEKEALRKERAARQRRLFLR</sequence>
<comment type="caution">
    <text evidence="3">The sequence shown here is derived from an EMBL/GenBank/DDBJ whole genome shotgun (WGS) entry which is preliminary data.</text>
</comment>
<keyword evidence="1" id="KW-0175">Coiled coil</keyword>
<dbReference type="AlphaFoldDB" id="A0A061JBN6"/>
<feature type="compositionally biased region" description="Acidic residues" evidence="2">
    <location>
        <begin position="155"/>
        <end position="165"/>
    </location>
</feature>
<reference evidence="3 4" key="1">
    <citation type="submission" date="2013-07" db="EMBL/GenBank/DDBJ databases">
        <authorList>
            <person name="Stoco P.H."/>
            <person name="Wagner G."/>
            <person name="Gerber A."/>
            <person name="Zaha A."/>
            <person name="Thompson C."/>
            <person name="Bartholomeu D.C."/>
            <person name="Luckemeyer D.D."/>
            <person name="Bahia D."/>
            <person name="Loreto E."/>
            <person name="Prestes E.B."/>
            <person name="Lima F.M."/>
            <person name="Rodrigues-Luiz G."/>
            <person name="Vallejo G.A."/>
            <person name="Filho J.F."/>
            <person name="Monteiro K.M."/>
            <person name="Tyler K.M."/>
            <person name="de Almeida L.G."/>
            <person name="Ortiz M.F."/>
            <person name="Siervo M.A."/>
            <person name="de Moraes M.H."/>
            <person name="Cunha O.L."/>
            <person name="Mendonca-Neto R."/>
            <person name="Silva R."/>
            <person name="Teixeira S.M."/>
            <person name="Murta S.M."/>
            <person name="Sincero T.C."/>
            <person name="Mendes T.A."/>
            <person name="Urmenyi T.P."/>
            <person name="Silva V.G."/>
            <person name="da Rocha W.D."/>
            <person name="Andersson B."/>
            <person name="Romanha A.J."/>
            <person name="Steindel M."/>
            <person name="de Vasconcelos A.T."/>
            <person name="Grisard E.C."/>
        </authorList>
    </citation>
    <scope>NUCLEOTIDE SEQUENCE [LARGE SCALE GENOMIC DNA]</scope>
    <source>
        <strain evidence="3 4">SC58</strain>
    </source>
</reference>
<feature type="compositionally biased region" description="Polar residues" evidence="2">
    <location>
        <begin position="332"/>
        <end position="345"/>
    </location>
</feature>